<keyword evidence="5" id="KW-0472">Membrane</keyword>
<dbReference type="NCBIfam" id="TIGR04283">
    <property type="entry name" value="glyco_like_mftF"/>
    <property type="match status" value="1"/>
</dbReference>
<keyword evidence="3" id="KW-0328">Glycosyltransferase</keyword>
<dbReference type="PANTHER" id="PTHR43646">
    <property type="entry name" value="GLYCOSYLTRANSFERASE"/>
    <property type="match status" value="1"/>
</dbReference>
<evidence type="ECO:0000313" key="7">
    <source>
        <dbReference type="EMBL" id="OOY34780.1"/>
    </source>
</evidence>
<keyword evidence="4" id="KW-0808">Transferase</keyword>
<organism evidence="7 8">
    <name type="scientific">Solemya velum gill symbiont</name>
    <dbReference type="NCBI Taxonomy" id="2340"/>
    <lineage>
        <taxon>Bacteria</taxon>
        <taxon>Pseudomonadati</taxon>
        <taxon>Pseudomonadota</taxon>
        <taxon>Gammaproteobacteria</taxon>
        <taxon>sulfur-oxidizing symbionts</taxon>
    </lineage>
</organism>
<name>A0A1T2F571_SOVGS</name>
<feature type="domain" description="Glycosyltransferase 2-like" evidence="6">
    <location>
        <begin position="14"/>
        <end position="132"/>
    </location>
</feature>
<reference evidence="7 8" key="1">
    <citation type="submission" date="2016-11" db="EMBL/GenBank/DDBJ databases">
        <title>Mixed transmission modes and dynamic genome evolution in an obligate animal-bacterial symbiosis.</title>
        <authorList>
            <person name="Russell S.L."/>
            <person name="Corbett-Detig R.B."/>
            <person name="Cavanaugh C.M."/>
        </authorList>
    </citation>
    <scope>NUCLEOTIDE SEQUENCE [LARGE SCALE GENOMIC DNA]</scope>
    <source>
        <strain evidence="7">MA-KB16</strain>
    </source>
</reference>
<dbReference type="PANTHER" id="PTHR43646:SF2">
    <property type="entry name" value="GLYCOSYLTRANSFERASE 2-LIKE DOMAIN-CONTAINING PROTEIN"/>
    <property type="match status" value="1"/>
</dbReference>
<evidence type="ECO:0000256" key="1">
    <source>
        <dbReference type="ARBA" id="ARBA00004236"/>
    </source>
</evidence>
<evidence type="ECO:0000256" key="2">
    <source>
        <dbReference type="ARBA" id="ARBA00022475"/>
    </source>
</evidence>
<proteinExistence type="predicted"/>
<evidence type="ECO:0000259" key="6">
    <source>
        <dbReference type="Pfam" id="PF00535"/>
    </source>
</evidence>
<evidence type="ECO:0000256" key="5">
    <source>
        <dbReference type="ARBA" id="ARBA00023136"/>
    </source>
</evidence>
<evidence type="ECO:0000256" key="4">
    <source>
        <dbReference type="ARBA" id="ARBA00022679"/>
    </source>
</evidence>
<dbReference type="SUPFAM" id="SSF53448">
    <property type="entry name" value="Nucleotide-diphospho-sugar transferases"/>
    <property type="match status" value="1"/>
</dbReference>
<dbReference type="InterPro" id="IPR026461">
    <property type="entry name" value="Trfase_2_rSAM/seldom_assoc"/>
</dbReference>
<dbReference type="Proteomes" id="UP000190962">
    <property type="component" value="Unassembled WGS sequence"/>
</dbReference>
<dbReference type="CDD" id="cd02522">
    <property type="entry name" value="GT_2_like_a"/>
    <property type="match status" value="1"/>
</dbReference>
<sequence length="234" mass="26353">MQGHPIRYSMPAISIIIPALNEAETIEQTLSCLQMMRGRNCEVILVDGGSNDATMDLAGPLADRILTCEKGRANQLEHGVKHSTAPLIWFLHADTRVPENTDEVIEIALEKQDATWGRFNVRLDGRHPLFRIIEKMMNYRSCITGICTGDQGIFVRRDTLEAIGGVPRQALMEDIELSKRLKTTASPLCMKQVLVTSSRRWQEKGVIRTVLLMWYLRAAYAFGVPAGKLARLYR</sequence>
<evidence type="ECO:0000313" key="8">
    <source>
        <dbReference type="Proteomes" id="UP000190962"/>
    </source>
</evidence>
<protein>
    <recommendedName>
        <fullName evidence="6">Glycosyltransferase 2-like domain-containing protein</fullName>
    </recommendedName>
</protein>
<gene>
    <name evidence="7" type="ORF">BOV88_08445</name>
</gene>
<dbReference type="GO" id="GO:0005886">
    <property type="term" value="C:plasma membrane"/>
    <property type="evidence" value="ECO:0007669"/>
    <property type="project" value="UniProtKB-SubCell"/>
</dbReference>
<dbReference type="EMBL" id="MPNX01000011">
    <property type="protein sequence ID" value="OOY34780.1"/>
    <property type="molecule type" value="Genomic_DNA"/>
</dbReference>
<comment type="caution">
    <text evidence="7">The sequence shown here is derived from an EMBL/GenBank/DDBJ whole genome shotgun (WGS) entry which is preliminary data.</text>
</comment>
<dbReference type="InterPro" id="IPR001173">
    <property type="entry name" value="Glyco_trans_2-like"/>
</dbReference>
<keyword evidence="2" id="KW-1003">Cell membrane</keyword>
<dbReference type="InterPro" id="IPR029044">
    <property type="entry name" value="Nucleotide-diphossugar_trans"/>
</dbReference>
<dbReference type="Gene3D" id="3.90.550.10">
    <property type="entry name" value="Spore Coat Polysaccharide Biosynthesis Protein SpsA, Chain A"/>
    <property type="match status" value="1"/>
</dbReference>
<dbReference type="Pfam" id="PF00535">
    <property type="entry name" value="Glycos_transf_2"/>
    <property type="match status" value="1"/>
</dbReference>
<accession>A0A1T2F571</accession>
<comment type="subcellular location">
    <subcellularLocation>
        <location evidence="1">Cell membrane</location>
    </subcellularLocation>
</comment>
<dbReference type="AlphaFoldDB" id="A0A1T2F571"/>
<evidence type="ECO:0000256" key="3">
    <source>
        <dbReference type="ARBA" id="ARBA00022676"/>
    </source>
</evidence>
<dbReference type="GO" id="GO:0016757">
    <property type="term" value="F:glycosyltransferase activity"/>
    <property type="evidence" value="ECO:0007669"/>
    <property type="project" value="UniProtKB-KW"/>
</dbReference>